<protein>
    <recommendedName>
        <fullName evidence="2">Arm DNA-binding domain-containing protein</fullName>
    </recommendedName>
</protein>
<sequence>MARSTFKTLFYINRSKLKKNGKCPIMGRITINGQQVQYSMGWISIQTIGTQSMADAKATLTNEEHQPHTDRKGRTDTNQIQ</sequence>
<organism evidence="3 4">
    <name type="scientific">Prevotella disiens</name>
    <dbReference type="NCBI Taxonomy" id="28130"/>
    <lineage>
        <taxon>Bacteria</taxon>
        <taxon>Pseudomonadati</taxon>
        <taxon>Bacteroidota</taxon>
        <taxon>Bacteroidia</taxon>
        <taxon>Bacteroidales</taxon>
        <taxon>Prevotellaceae</taxon>
        <taxon>Prevotella</taxon>
    </lineage>
</organism>
<evidence type="ECO:0000313" key="3">
    <source>
        <dbReference type="EMBL" id="SUB84329.1"/>
    </source>
</evidence>
<accession>A0A379DVI6</accession>
<feature type="region of interest" description="Disordered" evidence="1">
    <location>
        <begin position="56"/>
        <end position="81"/>
    </location>
</feature>
<evidence type="ECO:0000313" key="4">
    <source>
        <dbReference type="Proteomes" id="UP000254072"/>
    </source>
</evidence>
<dbReference type="InterPro" id="IPR035386">
    <property type="entry name" value="Arm-DNA-bind_5"/>
</dbReference>
<dbReference type="EMBL" id="UGTL01000001">
    <property type="protein sequence ID" value="SUB84329.1"/>
    <property type="molecule type" value="Genomic_DNA"/>
</dbReference>
<reference evidence="3 4" key="1">
    <citation type="submission" date="2018-06" db="EMBL/GenBank/DDBJ databases">
        <authorList>
            <consortium name="Pathogen Informatics"/>
            <person name="Doyle S."/>
        </authorList>
    </citation>
    <scope>NUCLEOTIDE SEQUENCE [LARGE SCALE GENOMIC DNA]</scope>
    <source>
        <strain evidence="3 4">NCTC11157</strain>
    </source>
</reference>
<evidence type="ECO:0000259" key="2">
    <source>
        <dbReference type="Pfam" id="PF17293"/>
    </source>
</evidence>
<gene>
    <name evidence="3" type="ORF">NCTC11157_00032</name>
</gene>
<dbReference type="Pfam" id="PF17293">
    <property type="entry name" value="Arm-DNA-bind_5"/>
    <property type="match status" value="1"/>
</dbReference>
<proteinExistence type="predicted"/>
<feature type="domain" description="Arm DNA-binding" evidence="2">
    <location>
        <begin position="10"/>
        <end position="42"/>
    </location>
</feature>
<feature type="compositionally biased region" description="Basic and acidic residues" evidence="1">
    <location>
        <begin position="62"/>
        <end position="75"/>
    </location>
</feature>
<dbReference type="Proteomes" id="UP000254072">
    <property type="component" value="Unassembled WGS sequence"/>
</dbReference>
<evidence type="ECO:0000256" key="1">
    <source>
        <dbReference type="SAM" id="MobiDB-lite"/>
    </source>
</evidence>
<dbReference type="AlphaFoldDB" id="A0A379DVI6"/>
<name>A0A379DVI6_9BACT</name>